<evidence type="ECO:0000256" key="2">
    <source>
        <dbReference type="ARBA" id="ARBA00023239"/>
    </source>
</evidence>
<feature type="domain" description="Class II aldolase/adducin N-terminal" evidence="3">
    <location>
        <begin position="31"/>
        <end position="207"/>
    </location>
</feature>
<dbReference type="PANTHER" id="PTHR22789">
    <property type="entry name" value="FUCULOSE PHOSPHATE ALDOLASE"/>
    <property type="match status" value="1"/>
</dbReference>
<dbReference type="EMBL" id="VLKP01000004">
    <property type="protein sequence ID" value="TWI11947.1"/>
    <property type="molecule type" value="Genomic_DNA"/>
</dbReference>
<organism evidence="4 5">
    <name type="scientific">Aerolutibacter ruishenii</name>
    <dbReference type="NCBI Taxonomy" id="686800"/>
    <lineage>
        <taxon>Bacteria</taxon>
        <taxon>Pseudomonadati</taxon>
        <taxon>Pseudomonadota</taxon>
        <taxon>Gammaproteobacteria</taxon>
        <taxon>Lysobacterales</taxon>
        <taxon>Lysobacteraceae</taxon>
        <taxon>Aerolutibacter</taxon>
    </lineage>
</organism>
<dbReference type="GO" id="GO:0005829">
    <property type="term" value="C:cytosol"/>
    <property type="evidence" value="ECO:0007669"/>
    <property type="project" value="TreeGrafter"/>
</dbReference>
<dbReference type="SMART" id="SM01007">
    <property type="entry name" value="Aldolase_II"/>
    <property type="match status" value="1"/>
</dbReference>
<dbReference type="SUPFAM" id="SSF53639">
    <property type="entry name" value="AraD/HMP-PK domain-like"/>
    <property type="match status" value="1"/>
</dbReference>
<dbReference type="Proteomes" id="UP000316471">
    <property type="component" value="Unassembled WGS sequence"/>
</dbReference>
<sequence length="240" mass="26011">MAPERPRPRPEWSRAHNALTAMHQTERAARQSLVDHCRAMSASGLSFNKSGNASVRWGGGLLITPTGRAYDQLQVDEIVYLQADGTCPPGQLLPSSEWRIHRDILQAFPDANGIMHLHSPHATALACLGLGIPAFHYMVAAAGSDHIPCAGYATFGTEALSANILKVLQGGLRACLMANHGLVAMGASLEDAYALAGEVENLARQYIIARSLGPTQDLPRDEMERVLEKFKTYGQQRDEA</sequence>
<keyword evidence="5" id="KW-1185">Reference proteome</keyword>
<dbReference type="InterPro" id="IPR036409">
    <property type="entry name" value="Aldolase_II/adducin_N_sf"/>
</dbReference>
<dbReference type="InterPro" id="IPR050197">
    <property type="entry name" value="Aldolase_class_II_sugar_metab"/>
</dbReference>
<accession>A0A562LWB8</accession>
<dbReference type="GO" id="GO:0019323">
    <property type="term" value="P:pentose catabolic process"/>
    <property type="evidence" value="ECO:0007669"/>
    <property type="project" value="TreeGrafter"/>
</dbReference>
<reference evidence="4 5" key="1">
    <citation type="journal article" date="2015" name="Stand. Genomic Sci.">
        <title>Genomic Encyclopedia of Bacterial and Archaeal Type Strains, Phase III: the genomes of soil and plant-associated and newly described type strains.</title>
        <authorList>
            <person name="Whitman W.B."/>
            <person name="Woyke T."/>
            <person name="Klenk H.P."/>
            <person name="Zhou Y."/>
            <person name="Lilburn T.G."/>
            <person name="Beck B.J."/>
            <person name="De Vos P."/>
            <person name="Vandamme P."/>
            <person name="Eisen J.A."/>
            <person name="Garrity G."/>
            <person name="Hugenholtz P."/>
            <person name="Kyrpides N.C."/>
        </authorList>
    </citation>
    <scope>NUCLEOTIDE SEQUENCE [LARGE SCALE GENOMIC DNA]</scope>
    <source>
        <strain evidence="4 5">CGMCC 1.10136</strain>
    </source>
</reference>
<evidence type="ECO:0000313" key="4">
    <source>
        <dbReference type="EMBL" id="TWI11947.1"/>
    </source>
</evidence>
<protein>
    <submittedName>
        <fullName evidence="4">L-fuculose-phosphate aldolase</fullName>
    </submittedName>
</protein>
<dbReference type="PANTHER" id="PTHR22789:SF0">
    <property type="entry name" value="3-OXO-TETRONATE 4-PHOSPHATE DECARBOXYLASE-RELATED"/>
    <property type="match status" value="1"/>
</dbReference>
<dbReference type="Pfam" id="PF00596">
    <property type="entry name" value="Aldolase_II"/>
    <property type="match status" value="1"/>
</dbReference>
<evidence type="ECO:0000259" key="3">
    <source>
        <dbReference type="SMART" id="SM01007"/>
    </source>
</evidence>
<proteinExistence type="predicted"/>
<comment type="caution">
    <text evidence="4">The sequence shown here is derived from an EMBL/GenBank/DDBJ whole genome shotgun (WGS) entry which is preliminary data.</text>
</comment>
<name>A0A562LWB8_9GAMM</name>
<dbReference type="Gene3D" id="3.40.225.10">
    <property type="entry name" value="Class II aldolase/adducin N-terminal domain"/>
    <property type="match status" value="1"/>
</dbReference>
<evidence type="ECO:0000313" key="5">
    <source>
        <dbReference type="Proteomes" id="UP000316471"/>
    </source>
</evidence>
<dbReference type="GO" id="GO:0016832">
    <property type="term" value="F:aldehyde-lyase activity"/>
    <property type="evidence" value="ECO:0007669"/>
    <property type="project" value="TreeGrafter"/>
</dbReference>
<gene>
    <name evidence="4" type="ORF">IP93_01228</name>
</gene>
<keyword evidence="2" id="KW-0456">Lyase</keyword>
<dbReference type="InterPro" id="IPR001303">
    <property type="entry name" value="Aldolase_II/adducin_N"/>
</dbReference>
<dbReference type="AlphaFoldDB" id="A0A562LWB8"/>
<keyword evidence="1" id="KW-0479">Metal-binding</keyword>
<dbReference type="GO" id="GO:0046872">
    <property type="term" value="F:metal ion binding"/>
    <property type="evidence" value="ECO:0007669"/>
    <property type="project" value="UniProtKB-KW"/>
</dbReference>
<evidence type="ECO:0000256" key="1">
    <source>
        <dbReference type="ARBA" id="ARBA00022723"/>
    </source>
</evidence>